<proteinExistence type="predicted"/>
<protein>
    <submittedName>
        <fullName evidence="2">Uncharacterized protein</fullName>
    </submittedName>
</protein>
<reference evidence="2" key="1">
    <citation type="submission" date="2024-06" db="UniProtKB">
        <authorList>
            <consortium name="Ensembl"/>
        </authorList>
    </citation>
    <scope>IDENTIFICATION</scope>
</reference>
<organism evidence="2">
    <name type="scientific">Mustela putorius furo</name>
    <name type="common">European domestic ferret</name>
    <name type="synonym">Mustela furo</name>
    <dbReference type="NCBI Taxonomy" id="9669"/>
    <lineage>
        <taxon>Eukaryota</taxon>
        <taxon>Metazoa</taxon>
        <taxon>Chordata</taxon>
        <taxon>Craniata</taxon>
        <taxon>Vertebrata</taxon>
        <taxon>Euteleostomi</taxon>
        <taxon>Mammalia</taxon>
        <taxon>Eutheria</taxon>
        <taxon>Laurasiatheria</taxon>
        <taxon>Carnivora</taxon>
        <taxon>Caniformia</taxon>
        <taxon>Musteloidea</taxon>
        <taxon>Mustelidae</taxon>
        <taxon>Mustelinae</taxon>
        <taxon>Mustela</taxon>
    </lineage>
</organism>
<accession>M3YED1</accession>
<feature type="compositionally biased region" description="Basic and acidic residues" evidence="1">
    <location>
        <begin position="48"/>
        <end position="71"/>
    </location>
</feature>
<dbReference type="AlphaFoldDB" id="M3YED1"/>
<dbReference type="HOGENOM" id="CLU_2489164_0_0_1"/>
<evidence type="ECO:0000313" key="2">
    <source>
        <dbReference type="Ensembl" id="ENSMPUP00000009688.1"/>
    </source>
</evidence>
<dbReference type="Ensembl" id="ENSMPUT00000009844.1">
    <property type="protein sequence ID" value="ENSMPUP00000009688.1"/>
    <property type="gene ID" value="ENSMPUG00000009762.1"/>
</dbReference>
<sequence length="87" mass="9809">VIKASLVQLWKEPKTSHTPLRSRELASCGGGGAREALSTAEPVTSSQGRERAREHKQRERQREKQAPHRAESLIQDSIPGPWDHELY</sequence>
<evidence type="ECO:0000256" key="1">
    <source>
        <dbReference type="SAM" id="MobiDB-lite"/>
    </source>
</evidence>
<dbReference type="InParanoid" id="M3YED1"/>
<feature type="region of interest" description="Disordered" evidence="1">
    <location>
        <begin position="13"/>
        <end position="87"/>
    </location>
</feature>
<name>M3YED1_MUSPF</name>
<dbReference type="EMBL" id="AEYP01069161">
    <property type="status" value="NOT_ANNOTATED_CDS"/>
    <property type="molecule type" value="Genomic_DNA"/>
</dbReference>